<reference evidence="3" key="1">
    <citation type="journal article" date="2019" name="Int. J. Syst. Evol. Microbiol.">
        <title>The Global Catalogue of Microorganisms (GCM) 10K type strain sequencing project: providing services to taxonomists for standard genome sequencing and annotation.</title>
        <authorList>
            <consortium name="The Broad Institute Genomics Platform"/>
            <consortium name="The Broad Institute Genome Sequencing Center for Infectious Disease"/>
            <person name="Wu L."/>
            <person name="Ma J."/>
        </authorList>
    </citation>
    <scope>NUCLEOTIDE SEQUENCE [LARGE SCALE GENOMIC DNA]</scope>
    <source>
        <strain evidence="3">CGMCC 4.7643</strain>
    </source>
</reference>
<dbReference type="Gene3D" id="3.40.47.10">
    <property type="match status" value="1"/>
</dbReference>
<dbReference type="Proteomes" id="UP001597419">
    <property type="component" value="Unassembled WGS sequence"/>
</dbReference>
<dbReference type="InterPro" id="IPR055140">
    <property type="entry name" value="Thiolase_C_2"/>
</dbReference>
<dbReference type="PIRSF" id="PIRSF000429">
    <property type="entry name" value="Ac-CoA_Ac_transf"/>
    <property type="match status" value="1"/>
</dbReference>
<dbReference type="PANTHER" id="PTHR42870">
    <property type="entry name" value="ACETYL-COA C-ACETYLTRANSFERASE"/>
    <property type="match status" value="1"/>
</dbReference>
<dbReference type="EMBL" id="JBHUKU010000004">
    <property type="protein sequence ID" value="MFD2458616.1"/>
    <property type="molecule type" value="Genomic_DNA"/>
</dbReference>
<dbReference type="PANTHER" id="PTHR42870:SF1">
    <property type="entry name" value="NON-SPECIFIC LIPID-TRANSFER PROTEIN-LIKE 2"/>
    <property type="match status" value="1"/>
</dbReference>
<name>A0ABW5GAV5_9PSEU</name>
<dbReference type="Pfam" id="PF22691">
    <property type="entry name" value="Thiolase_C_1"/>
    <property type="match status" value="1"/>
</dbReference>
<organism evidence="2 3">
    <name type="scientific">Amycolatopsis samaneae</name>
    <dbReference type="NCBI Taxonomy" id="664691"/>
    <lineage>
        <taxon>Bacteria</taxon>
        <taxon>Bacillati</taxon>
        <taxon>Actinomycetota</taxon>
        <taxon>Actinomycetes</taxon>
        <taxon>Pseudonocardiales</taxon>
        <taxon>Pseudonocardiaceae</taxon>
        <taxon>Amycolatopsis</taxon>
    </lineage>
</organism>
<sequence>MSKQLAAVLGTGQTHHKAKRTDVSMPGLLREAIDRAMLDARVGWDEIDAVVIGKAPDLFEGVMMPELFLADALGATGKPLLRVHTAGSVGGSTALVATSLVQAGVHRRVLTVAFEKQSESNAMWGLSILPPFQMPVGAGAGGYFAPHVRSYIRRSGAPEHIGAIVAAKDRRNGALNPYAHLQQSDITVESVRASQMLWDPIRYDETCPSSDGACAMVIGDEAAGDAVEGGAAWVHATAMRTEPTTFAGRDQVSPQAGRDAAAALWAEAGITDPLSEVDVAEIYVPFSWFEPMWLENLGFAEEGQGWKVTEAGDTALGGRLPVNASGGVLSSNPIGASGMLRFSEAAKQVMGRAGDYQVDGARVALGHAYGGGSQYFSMWVVGSAKPGS</sequence>
<gene>
    <name evidence="2" type="ORF">ACFSYJ_08395</name>
</gene>
<dbReference type="InterPro" id="IPR002155">
    <property type="entry name" value="Thiolase"/>
</dbReference>
<dbReference type="InterPro" id="IPR016039">
    <property type="entry name" value="Thiolase-like"/>
</dbReference>
<dbReference type="NCBIfam" id="NF006180">
    <property type="entry name" value="PRK08313.1"/>
    <property type="match status" value="1"/>
</dbReference>
<dbReference type="CDD" id="cd00829">
    <property type="entry name" value="SCP-x_thiolase"/>
    <property type="match status" value="1"/>
</dbReference>
<keyword evidence="3" id="KW-1185">Reference proteome</keyword>
<evidence type="ECO:0000313" key="2">
    <source>
        <dbReference type="EMBL" id="MFD2458616.1"/>
    </source>
</evidence>
<evidence type="ECO:0000313" key="3">
    <source>
        <dbReference type="Proteomes" id="UP001597419"/>
    </source>
</evidence>
<proteinExistence type="predicted"/>
<comment type="caution">
    <text evidence="2">The sequence shown here is derived from an EMBL/GenBank/DDBJ whole genome shotgun (WGS) entry which is preliminary data.</text>
</comment>
<protein>
    <submittedName>
        <fullName evidence="2">Thiolase domain-containing protein</fullName>
    </submittedName>
</protein>
<evidence type="ECO:0000259" key="1">
    <source>
        <dbReference type="Pfam" id="PF22691"/>
    </source>
</evidence>
<dbReference type="SUPFAM" id="SSF53901">
    <property type="entry name" value="Thiolase-like"/>
    <property type="match status" value="2"/>
</dbReference>
<dbReference type="RefSeq" id="WP_345387686.1">
    <property type="nucleotide sequence ID" value="NZ_BAABHG010000002.1"/>
</dbReference>
<feature type="domain" description="Thiolase C-terminal" evidence="1">
    <location>
        <begin position="249"/>
        <end position="375"/>
    </location>
</feature>
<accession>A0ABW5GAV5</accession>